<sequence>MKIIALLAFCFATLDSSVFAAECTDSDLMDISKIYSGAAADKCPDLTKTANANDYCSFTECLGLMSDMIDDMPDCTSAGVNIKEGLKAAIDLCDGGTADTSKIFTSASGSASTPASATATPTTDSTSSGTVRTTAPSSGTTTDTTGDKLSGNTVPAADGSSASSIGLALSSAVVAMTAFFVAF</sequence>
<keyword evidence="2" id="KW-0732">Signal</keyword>
<dbReference type="Proteomes" id="UP000198211">
    <property type="component" value="Unassembled WGS sequence"/>
</dbReference>
<dbReference type="OrthoDB" id="165739at2759"/>
<evidence type="ECO:0000256" key="2">
    <source>
        <dbReference type="SAM" id="SignalP"/>
    </source>
</evidence>
<protein>
    <submittedName>
        <fullName evidence="3">Elicitin</fullName>
    </submittedName>
</protein>
<evidence type="ECO:0000313" key="3">
    <source>
        <dbReference type="EMBL" id="OWZ05976.1"/>
    </source>
</evidence>
<dbReference type="SMART" id="SM01187">
    <property type="entry name" value="Elicitin"/>
    <property type="match status" value="1"/>
</dbReference>
<name>A0A225VKA2_9STRA</name>
<dbReference type="AlphaFoldDB" id="A0A225VKA2"/>
<dbReference type="EMBL" id="NBNE01004172">
    <property type="protein sequence ID" value="OWZ05976.1"/>
    <property type="molecule type" value="Genomic_DNA"/>
</dbReference>
<organism evidence="3 4">
    <name type="scientific">Phytophthora megakarya</name>
    <dbReference type="NCBI Taxonomy" id="4795"/>
    <lineage>
        <taxon>Eukaryota</taxon>
        <taxon>Sar</taxon>
        <taxon>Stramenopiles</taxon>
        <taxon>Oomycota</taxon>
        <taxon>Peronosporomycetes</taxon>
        <taxon>Peronosporales</taxon>
        <taxon>Peronosporaceae</taxon>
        <taxon>Phytophthora</taxon>
    </lineage>
</organism>
<accession>A0A225VKA2</accession>
<evidence type="ECO:0000313" key="4">
    <source>
        <dbReference type="Proteomes" id="UP000198211"/>
    </source>
</evidence>
<dbReference type="GO" id="GO:0005576">
    <property type="term" value="C:extracellular region"/>
    <property type="evidence" value="ECO:0007669"/>
    <property type="project" value="InterPro"/>
</dbReference>
<feature type="signal peptide" evidence="2">
    <location>
        <begin position="1"/>
        <end position="20"/>
    </location>
</feature>
<keyword evidence="4" id="KW-1185">Reference proteome</keyword>
<evidence type="ECO:0000256" key="1">
    <source>
        <dbReference type="SAM" id="MobiDB-lite"/>
    </source>
</evidence>
<proteinExistence type="predicted"/>
<feature type="compositionally biased region" description="Low complexity" evidence="1">
    <location>
        <begin position="105"/>
        <end position="144"/>
    </location>
</feature>
<dbReference type="InterPro" id="IPR002200">
    <property type="entry name" value="Elicitin"/>
</dbReference>
<reference evidence="4" key="1">
    <citation type="submission" date="2017-03" db="EMBL/GenBank/DDBJ databases">
        <title>Phytopthora megakarya and P. palmivora, two closely related causual agents of cacao black pod achieved similar genome size and gene model numbers by different mechanisms.</title>
        <authorList>
            <person name="Ali S."/>
            <person name="Shao J."/>
            <person name="Larry D.J."/>
            <person name="Kronmiller B."/>
            <person name="Shen D."/>
            <person name="Strem M.D."/>
            <person name="Melnick R.L."/>
            <person name="Guiltinan M.J."/>
            <person name="Tyler B.M."/>
            <person name="Meinhardt L.W."/>
            <person name="Bailey B.A."/>
        </authorList>
    </citation>
    <scope>NUCLEOTIDE SEQUENCE [LARGE SCALE GENOMIC DNA]</scope>
    <source>
        <strain evidence="4">zdho120</strain>
    </source>
</reference>
<gene>
    <name evidence="3" type="ORF">PHMEG_00021842</name>
</gene>
<comment type="caution">
    <text evidence="3">The sequence shown here is derived from an EMBL/GenBank/DDBJ whole genome shotgun (WGS) entry which is preliminary data.</text>
</comment>
<feature type="chain" id="PRO_5012330186" evidence="2">
    <location>
        <begin position="21"/>
        <end position="183"/>
    </location>
</feature>
<feature type="region of interest" description="Disordered" evidence="1">
    <location>
        <begin position="105"/>
        <end position="159"/>
    </location>
</feature>